<dbReference type="InterPro" id="IPR001734">
    <property type="entry name" value="Na/solute_symporter"/>
</dbReference>
<feature type="transmembrane region" description="Helical" evidence="7">
    <location>
        <begin position="109"/>
        <end position="133"/>
    </location>
</feature>
<proteinExistence type="inferred from homology"/>
<evidence type="ECO:0000256" key="1">
    <source>
        <dbReference type="ARBA" id="ARBA00004141"/>
    </source>
</evidence>
<feature type="region of interest" description="Disordered" evidence="6">
    <location>
        <begin position="314"/>
        <end position="336"/>
    </location>
</feature>
<evidence type="ECO:0000313" key="8">
    <source>
        <dbReference type="EMBL" id="CDI55081.1"/>
    </source>
</evidence>
<dbReference type="InterPro" id="IPR031155">
    <property type="entry name" value="DUR"/>
</dbReference>
<dbReference type="Gene3D" id="1.20.1730.10">
    <property type="entry name" value="Sodium/glucose cotransporter"/>
    <property type="match status" value="1"/>
</dbReference>
<keyword evidence="5 7" id="KW-0472">Membrane</keyword>
<feature type="transmembrane region" description="Helical" evidence="7">
    <location>
        <begin position="400"/>
        <end position="423"/>
    </location>
</feature>
<feature type="transmembrane region" description="Helical" evidence="7">
    <location>
        <begin position="20"/>
        <end position="43"/>
    </location>
</feature>
<evidence type="ECO:0000256" key="2">
    <source>
        <dbReference type="ARBA" id="ARBA00006434"/>
    </source>
</evidence>
<organism evidence="8">
    <name type="scientific">Melanopsichium pennsylvanicum 4</name>
    <dbReference type="NCBI Taxonomy" id="1398559"/>
    <lineage>
        <taxon>Eukaryota</taxon>
        <taxon>Fungi</taxon>
        <taxon>Dikarya</taxon>
        <taxon>Basidiomycota</taxon>
        <taxon>Ustilaginomycotina</taxon>
        <taxon>Ustilaginomycetes</taxon>
        <taxon>Ustilaginales</taxon>
        <taxon>Ustilaginaceae</taxon>
        <taxon>Melanopsichium</taxon>
    </lineage>
</organism>
<dbReference type="EMBL" id="HG529636">
    <property type="protein sequence ID" value="CDI55081.1"/>
    <property type="molecule type" value="Genomic_DNA"/>
</dbReference>
<sequence length="454" mass="48018">MVSLLKTSTGIDGNASGTRLTFLSHHGLIFGLINIIGNLGTVFADQSYHQRSIASNPATAARAFLLGGSAWFAIPFLFSMTMGLSARGLLFSGNSLMPRFTAEDVTAGLAAPAAGVVLAGKAGAVAMLILLFLAVTSASSAQQVAVASVLTFDVYKPYFQPEATKRQVFIMSHVSVLIWAVVMALFGTIFHYAGISLGWLYLAQGIIIAPAVVPIFCGLVWTKTNRLACLIAMEIGIGSGIIAWLVTASSLYGEVTVASTGKDYPTLAGNCVSLGVSAIITVVGSMVRPEKEDHFVLTRGINAPADVVERMVANSGRTSPGSTSPDEKPQFDSEKAPATRAVGYTIESVDYIKAAGLDAAELRRTLRLTSWVRVVASFVLCILIPACLASRKVWDSTGLAAYIWVGFVWLIWTTLAVGILPIWESRHELMAILKGIAKDMSGGNGKYQDGSAGS</sequence>
<dbReference type="PANTHER" id="PTHR46154:SF2">
    <property type="entry name" value="SOLUTE SYMPORTER FAMILY TRANSPORTER (AFU_ORTHOLOGUE AFUA_6G03200)"/>
    <property type="match status" value="1"/>
</dbReference>
<feature type="compositionally biased region" description="Polar residues" evidence="6">
    <location>
        <begin position="315"/>
        <end position="324"/>
    </location>
</feature>
<feature type="transmembrane region" description="Helical" evidence="7">
    <location>
        <begin position="371"/>
        <end position="394"/>
    </location>
</feature>
<dbReference type="PROSITE" id="PS50283">
    <property type="entry name" value="NA_SOLUT_SYMP_3"/>
    <property type="match status" value="1"/>
</dbReference>
<comment type="subcellular location">
    <subcellularLocation>
        <location evidence="1">Membrane</location>
        <topology evidence="1">Multi-pass membrane protein</topology>
    </subcellularLocation>
</comment>
<keyword evidence="3 7" id="KW-0812">Transmembrane</keyword>
<feature type="compositionally biased region" description="Basic and acidic residues" evidence="6">
    <location>
        <begin position="325"/>
        <end position="336"/>
    </location>
</feature>
<feature type="transmembrane region" description="Helical" evidence="7">
    <location>
        <begin position="199"/>
        <end position="220"/>
    </location>
</feature>
<evidence type="ECO:0000256" key="3">
    <source>
        <dbReference type="ARBA" id="ARBA00022692"/>
    </source>
</evidence>
<accession>A0A077R7I3</accession>
<evidence type="ECO:0000256" key="4">
    <source>
        <dbReference type="ARBA" id="ARBA00022989"/>
    </source>
</evidence>
<keyword evidence="4 7" id="KW-1133">Transmembrane helix</keyword>
<evidence type="ECO:0000256" key="7">
    <source>
        <dbReference type="SAM" id="Phobius"/>
    </source>
</evidence>
<dbReference type="PANTHER" id="PTHR46154">
    <property type="match status" value="1"/>
</dbReference>
<protein>
    <submittedName>
        <fullName evidence="8">Probable DUR3-Urea permease</fullName>
    </submittedName>
</protein>
<comment type="similarity">
    <text evidence="2">Belongs to the sodium:solute symporter (SSF) (TC 2.A.21) family.</text>
</comment>
<feature type="transmembrane region" description="Helical" evidence="7">
    <location>
        <begin position="64"/>
        <end position="89"/>
    </location>
</feature>
<evidence type="ECO:0000256" key="5">
    <source>
        <dbReference type="ARBA" id="ARBA00023136"/>
    </source>
</evidence>
<feature type="transmembrane region" description="Helical" evidence="7">
    <location>
        <begin position="227"/>
        <end position="247"/>
    </location>
</feature>
<reference evidence="8" key="1">
    <citation type="journal article" date="2014" name="Genome Biol. Evol.">
        <title>Gene Loss Rather Than Gene Gain Is Associated with a Host Jump from Monocots to Dicots in the Smut Fungus Melanopsichium pennsylvanicum.</title>
        <authorList>
            <person name="Sharma R."/>
            <person name="Mishra B."/>
            <person name="Runge F."/>
            <person name="Thines M."/>
        </authorList>
    </citation>
    <scope>NUCLEOTIDE SEQUENCE</scope>
    <source>
        <strain evidence="8">4</strain>
    </source>
</reference>
<feature type="transmembrane region" description="Helical" evidence="7">
    <location>
        <begin position="267"/>
        <end position="287"/>
    </location>
</feature>
<dbReference type="GO" id="GO:0015204">
    <property type="term" value="F:urea transmembrane transporter activity"/>
    <property type="evidence" value="ECO:0007669"/>
    <property type="project" value="InterPro"/>
</dbReference>
<dbReference type="InterPro" id="IPR038377">
    <property type="entry name" value="Na/Glc_symporter_sf"/>
</dbReference>
<dbReference type="AlphaFoldDB" id="A0A077R7I3"/>
<feature type="transmembrane region" description="Helical" evidence="7">
    <location>
        <begin position="168"/>
        <end position="193"/>
    </location>
</feature>
<dbReference type="GO" id="GO:0005886">
    <property type="term" value="C:plasma membrane"/>
    <property type="evidence" value="ECO:0007669"/>
    <property type="project" value="TreeGrafter"/>
</dbReference>
<name>A0A077R7I3_9BASI</name>
<evidence type="ECO:0000256" key="6">
    <source>
        <dbReference type="SAM" id="MobiDB-lite"/>
    </source>
</evidence>